<dbReference type="SFLD" id="SFLDG01082">
    <property type="entry name" value="B12-binding_domain_containing"/>
    <property type="match status" value="1"/>
</dbReference>
<dbReference type="Pfam" id="PF04055">
    <property type="entry name" value="Radical_SAM"/>
    <property type="match status" value="1"/>
</dbReference>
<dbReference type="EMBL" id="JAERRI010000012">
    <property type="protein sequence ID" value="MBL1092293.1"/>
    <property type="molecule type" value="Genomic_DNA"/>
</dbReference>
<evidence type="ECO:0000256" key="3">
    <source>
        <dbReference type="ARBA" id="ARBA00022723"/>
    </source>
</evidence>
<protein>
    <submittedName>
        <fullName evidence="7">Radical SAM protein</fullName>
    </submittedName>
</protein>
<evidence type="ECO:0000256" key="1">
    <source>
        <dbReference type="ARBA" id="ARBA00001966"/>
    </source>
</evidence>
<dbReference type="Gene3D" id="3.40.50.280">
    <property type="entry name" value="Cobalamin-binding domain"/>
    <property type="match status" value="1"/>
</dbReference>
<sequence>MLIRQTVVHDDFRTAVHTAADSARELTLLRESRIAELVARADCAGPAEVPWHARSFPVLAALAPVMTSPEGEITYPGDPMCLYAALSVPVDSALRSARQGAGTDVPFSDLCPSWGKPPSKVHRLSAEHGLPSQRASTGTSDATVFDPRVWDAEARAELRAELRRHRPRVFLVSTVSPGHRYALEMARIVKQELPDCLVVFGGRHMDETMRYAPAKRSVILEYSSTLRAIDDRRAEAVVDFCVSGEGQFALDLLMKAIALAMDLDRTRATVGDVVRILRLFGAAGIRVPGNSLVCALDLDTVHAFPIAGEKLDLAALPSPYQGFAIRSRFPVFPLPDGSPARTAHMTVSNACPYHCDFCSESALVVGGLKRFRGSPAETALERLCEYVSYGAEAVFFDDSIFWTGSFPLMREFCALLQAARTAAGPEELPEGCRRWITDEGDRQRLRQLQFGCQVTADLLTTLHKEDEVRDLLVALRDAGCTYLYMGIESMSTDVMQHVHKNIRRITDFPWKAKVRTALERIRDAGIPVGSSVLFGLEGETRKTIEETVYEVGRLVDDGLIMLASPNILTYHPATKITRAHGMHDRLDYHSPDIENRPPYIFFEEAFPGVVSRRLTEDDIWFIHEQTATRWGAIRNSAEPEVRKVEAAG</sequence>
<dbReference type="SFLD" id="SFLDF00422">
    <property type="entry name" value="valine_cyclopropanase"/>
    <property type="match status" value="1"/>
</dbReference>
<keyword evidence="8" id="KW-1185">Reference proteome</keyword>
<dbReference type="InterPro" id="IPR007197">
    <property type="entry name" value="rSAM"/>
</dbReference>
<comment type="cofactor">
    <cofactor evidence="1">
        <name>[4Fe-4S] cluster</name>
        <dbReference type="ChEBI" id="CHEBI:49883"/>
    </cofactor>
</comment>
<dbReference type="SUPFAM" id="SSF102114">
    <property type="entry name" value="Radical SAM enzymes"/>
    <property type="match status" value="1"/>
</dbReference>
<dbReference type="Proteomes" id="UP000629371">
    <property type="component" value="Unassembled WGS sequence"/>
</dbReference>
<evidence type="ECO:0000256" key="5">
    <source>
        <dbReference type="ARBA" id="ARBA00023014"/>
    </source>
</evidence>
<evidence type="ECO:0000313" key="7">
    <source>
        <dbReference type="EMBL" id="MBL1092293.1"/>
    </source>
</evidence>
<dbReference type="Gene3D" id="3.20.20.70">
    <property type="entry name" value="Aldolase class I"/>
    <property type="match status" value="1"/>
</dbReference>
<evidence type="ECO:0000313" key="8">
    <source>
        <dbReference type="Proteomes" id="UP000629371"/>
    </source>
</evidence>
<keyword evidence="2" id="KW-0949">S-adenosyl-L-methionine</keyword>
<dbReference type="RefSeq" id="WP_201807482.1">
    <property type="nucleotide sequence ID" value="NZ_JAERRI010000012.1"/>
</dbReference>
<dbReference type="SFLD" id="SFLDS00029">
    <property type="entry name" value="Radical_SAM"/>
    <property type="match status" value="1"/>
</dbReference>
<dbReference type="PROSITE" id="PS51918">
    <property type="entry name" value="RADICAL_SAM"/>
    <property type="match status" value="1"/>
</dbReference>
<dbReference type="PANTHER" id="PTHR43409">
    <property type="entry name" value="ANAEROBIC MAGNESIUM-PROTOPORPHYRIN IX MONOMETHYL ESTER CYCLASE-RELATED"/>
    <property type="match status" value="1"/>
</dbReference>
<reference evidence="7 8" key="1">
    <citation type="submission" date="2021-01" db="EMBL/GenBank/DDBJ databases">
        <title>WGS of actinomycetes isolated from Thailand.</title>
        <authorList>
            <person name="Thawai C."/>
        </authorList>
    </citation>
    <scope>NUCLEOTIDE SEQUENCE [LARGE SCALE GENOMIC DNA]</scope>
    <source>
        <strain evidence="7 8">CH9-7</strain>
    </source>
</reference>
<evidence type="ECO:0000259" key="6">
    <source>
        <dbReference type="PROSITE" id="PS51918"/>
    </source>
</evidence>
<dbReference type="InterPro" id="IPR058240">
    <property type="entry name" value="rSAM_sf"/>
</dbReference>
<gene>
    <name evidence="7" type="ORF">JK360_23360</name>
</gene>
<proteinExistence type="predicted"/>
<keyword evidence="5" id="KW-0411">Iron-sulfur</keyword>
<keyword evidence="3" id="KW-0479">Metal-binding</keyword>
<dbReference type="InterPro" id="IPR051198">
    <property type="entry name" value="BchE-like"/>
</dbReference>
<evidence type="ECO:0000256" key="2">
    <source>
        <dbReference type="ARBA" id="ARBA00022691"/>
    </source>
</evidence>
<evidence type="ECO:0000256" key="4">
    <source>
        <dbReference type="ARBA" id="ARBA00023004"/>
    </source>
</evidence>
<name>A0ABS1MX31_9ACTN</name>
<dbReference type="InterPro" id="IPR006638">
    <property type="entry name" value="Elp3/MiaA/NifB-like_rSAM"/>
</dbReference>
<accession>A0ABS1MX31</accession>
<feature type="domain" description="Radical SAM core" evidence="6">
    <location>
        <begin position="337"/>
        <end position="613"/>
    </location>
</feature>
<dbReference type="SMART" id="SM00729">
    <property type="entry name" value="Elp3"/>
    <property type="match status" value="1"/>
</dbReference>
<keyword evidence="4" id="KW-0408">Iron</keyword>
<comment type="caution">
    <text evidence="7">The sequence shown here is derived from an EMBL/GenBank/DDBJ whole genome shotgun (WGS) entry which is preliminary data.</text>
</comment>
<dbReference type="InterPro" id="IPR013785">
    <property type="entry name" value="Aldolase_TIM"/>
</dbReference>
<organism evidence="7 8">
    <name type="scientific">Streptomyces siderophoricus</name>
    <dbReference type="NCBI Taxonomy" id="2802281"/>
    <lineage>
        <taxon>Bacteria</taxon>
        <taxon>Bacillati</taxon>
        <taxon>Actinomycetota</taxon>
        <taxon>Actinomycetes</taxon>
        <taxon>Kitasatosporales</taxon>
        <taxon>Streptomycetaceae</taxon>
        <taxon>Streptomyces</taxon>
    </lineage>
</organism>